<dbReference type="EnsemblPlants" id="OBART08G21060.1">
    <property type="protein sequence ID" value="OBART08G21060.1"/>
    <property type="gene ID" value="OBART08G21060"/>
</dbReference>
<accession>A0A0D3H2B7</accession>
<evidence type="ECO:0000313" key="1">
    <source>
        <dbReference type="EnsemblPlants" id="OBART08G21060.1"/>
    </source>
</evidence>
<protein>
    <submittedName>
        <fullName evidence="1">Uncharacterized protein</fullName>
    </submittedName>
</protein>
<proteinExistence type="predicted"/>
<organism evidence="1">
    <name type="scientific">Oryza barthii</name>
    <dbReference type="NCBI Taxonomy" id="65489"/>
    <lineage>
        <taxon>Eukaryota</taxon>
        <taxon>Viridiplantae</taxon>
        <taxon>Streptophyta</taxon>
        <taxon>Embryophyta</taxon>
        <taxon>Tracheophyta</taxon>
        <taxon>Spermatophyta</taxon>
        <taxon>Magnoliopsida</taxon>
        <taxon>Liliopsida</taxon>
        <taxon>Poales</taxon>
        <taxon>Poaceae</taxon>
        <taxon>BOP clade</taxon>
        <taxon>Oryzoideae</taxon>
        <taxon>Oryzeae</taxon>
        <taxon>Oryzinae</taxon>
        <taxon>Oryza</taxon>
    </lineage>
</organism>
<dbReference type="Gramene" id="OBART08G21060.1">
    <property type="protein sequence ID" value="OBART08G21060.1"/>
    <property type="gene ID" value="OBART08G21060"/>
</dbReference>
<dbReference type="Proteomes" id="UP000026960">
    <property type="component" value="Chromosome 8"/>
</dbReference>
<reference evidence="1" key="2">
    <citation type="submission" date="2015-03" db="UniProtKB">
        <authorList>
            <consortium name="EnsemblPlants"/>
        </authorList>
    </citation>
    <scope>IDENTIFICATION</scope>
</reference>
<sequence>MAPPAHRPASCRTSPAASPCCEYSAACAFRATAMNMQRVVVVVLHPELSTEALEQRTTTALASVALDWIAES</sequence>
<keyword evidence="2" id="KW-1185">Reference proteome</keyword>
<dbReference type="HOGENOM" id="CLU_2726182_0_0_1"/>
<dbReference type="PaxDb" id="65489-OBART08G21060.1"/>
<evidence type="ECO:0000313" key="2">
    <source>
        <dbReference type="Proteomes" id="UP000026960"/>
    </source>
</evidence>
<reference evidence="1" key="1">
    <citation type="journal article" date="2009" name="Rice">
        <title>De Novo Next Generation Sequencing of Plant Genomes.</title>
        <authorList>
            <person name="Rounsley S."/>
            <person name="Marri P.R."/>
            <person name="Yu Y."/>
            <person name="He R."/>
            <person name="Sisneros N."/>
            <person name="Goicoechea J.L."/>
            <person name="Lee S.J."/>
            <person name="Angelova A."/>
            <person name="Kudrna D."/>
            <person name="Luo M."/>
            <person name="Affourtit J."/>
            <person name="Desany B."/>
            <person name="Knight J."/>
            <person name="Niazi F."/>
            <person name="Egholm M."/>
            <person name="Wing R.A."/>
        </authorList>
    </citation>
    <scope>NUCLEOTIDE SEQUENCE [LARGE SCALE GENOMIC DNA]</scope>
    <source>
        <strain evidence="1">cv. IRGC 105608</strain>
    </source>
</reference>
<name>A0A0D3H2B7_9ORYZ</name>
<dbReference type="AlphaFoldDB" id="A0A0D3H2B7"/>